<dbReference type="RefSeq" id="WP_378536875.1">
    <property type="nucleotide sequence ID" value="NZ_JBHSBH010000015.1"/>
</dbReference>
<proteinExistence type="inferred from homology"/>
<keyword evidence="4" id="KW-0804">Transcription</keyword>
<dbReference type="EMBL" id="JBHSBH010000015">
    <property type="protein sequence ID" value="MFC3998781.1"/>
    <property type="molecule type" value="Genomic_DNA"/>
</dbReference>
<dbReference type="PRINTS" id="PR00039">
    <property type="entry name" value="HTHLYSR"/>
</dbReference>
<dbReference type="SUPFAM" id="SSF46785">
    <property type="entry name" value="Winged helix' DNA-binding domain"/>
    <property type="match status" value="1"/>
</dbReference>
<keyword evidence="7" id="KW-1185">Reference proteome</keyword>
<gene>
    <name evidence="6" type="ORF">ACFOVU_22840</name>
</gene>
<evidence type="ECO:0000259" key="5">
    <source>
        <dbReference type="PROSITE" id="PS50931"/>
    </source>
</evidence>
<reference evidence="7" key="1">
    <citation type="journal article" date="2019" name="Int. J. Syst. Evol. Microbiol.">
        <title>The Global Catalogue of Microorganisms (GCM) 10K type strain sequencing project: providing services to taxonomists for standard genome sequencing and annotation.</title>
        <authorList>
            <consortium name="The Broad Institute Genomics Platform"/>
            <consortium name="The Broad Institute Genome Sequencing Center for Infectious Disease"/>
            <person name="Wu L."/>
            <person name="Ma J."/>
        </authorList>
    </citation>
    <scope>NUCLEOTIDE SEQUENCE [LARGE SCALE GENOMIC DNA]</scope>
    <source>
        <strain evidence="7">TBRC 1826</strain>
    </source>
</reference>
<dbReference type="InterPro" id="IPR000847">
    <property type="entry name" value="LysR_HTH_N"/>
</dbReference>
<dbReference type="Pfam" id="PF03466">
    <property type="entry name" value="LysR_substrate"/>
    <property type="match status" value="1"/>
</dbReference>
<evidence type="ECO:0000256" key="1">
    <source>
        <dbReference type="ARBA" id="ARBA00009437"/>
    </source>
</evidence>
<evidence type="ECO:0000256" key="4">
    <source>
        <dbReference type="ARBA" id="ARBA00023163"/>
    </source>
</evidence>
<evidence type="ECO:0000313" key="7">
    <source>
        <dbReference type="Proteomes" id="UP001595847"/>
    </source>
</evidence>
<keyword evidence="3" id="KW-0238">DNA-binding</keyword>
<evidence type="ECO:0000256" key="2">
    <source>
        <dbReference type="ARBA" id="ARBA00023015"/>
    </source>
</evidence>
<dbReference type="InterPro" id="IPR036390">
    <property type="entry name" value="WH_DNA-bd_sf"/>
</dbReference>
<dbReference type="Gene3D" id="3.40.190.10">
    <property type="entry name" value="Periplasmic binding protein-like II"/>
    <property type="match status" value="2"/>
</dbReference>
<dbReference type="InterPro" id="IPR005119">
    <property type="entry name" value="LysR_subst-bd"/>
</dbReference>
<sequence length="296" mass="31533">MGGLEVRELECFLVLADELHFGRAADRLYVSQSRVSQLLRALERRVGARLVERTSRRVRLTPLGEAFLRDLRPAYDGLAATVERARMAALGVHGRLRVGFQGAVHEGVLSAITDLQEGSGEGIRIDIVEIPLCDPFGALRRGEVDAAGVLLPVEEPGLVLGPVFSRRPQTLAVAACHPFAERASVTAEELAGTPLVSVGEPAPAYWSRAHAPGRTPGGRPIPPGVAVRTLQEGLTAIASGRGAMLLCLPTAEYNRRGDIAFVPVTGMPDSSLGLVWRQGHETPAIRSLAEALALTA</sequence>
<comment type="similarity">
    <text evidence="1">Belongs to the LysR transcriptional regulatory family.</text>
</comment>
<keyword evidence="2" id="KW-0805">Transcription regulation</keyword>
<protein>
    <submittedName>
        <fullName evidence="6">LysR family transcriptional regulator</fullName>
    </submittedName>
</protein>
<dbReference type="Gene3D" id="1.10.10.10">
    <property type="entry name" value="Winged helix-like DNA-binding domain superfamily/Winged helix DNA-binding domain"/>
    <property type="match status" value="1"/>
</dbReference>
<accession>A0ABV8FRI1</accession>
<dbReference type="PANTHER" id="PTHR30346:SF0">
    <property type="entry name" value="HCA OPERON TRANSCRIPTIONAL ACTIVATOR HCAR"/>
    <property type="match status" value="1"/>
</dbReference>
<dbReference type="PROSITE" id="PS50931">
    <property type="entry name" value="HTH_LYSR"/>
    <property type="match status" value="1"/>
</dbReference>
<organism evidence="6 7">
    <name type="scientific">Nocardiopsis sediminis</name>
    <dbReference type="NCBI Taxonomy" id="1778267"/>
    <lineage>
        <taxon>Bacteria</taxon>
        <taxon>Bacillati</taxon>
        <taxon>Actinomycetota</taxon>
        <taxon>Actinomycetes</taxon>
        <taxon>Streptosporangiales</taxon>
        <taxon>Nocardiopsidaceae</taxon>
        <taxon>Nocardiopsis</taxon>
    </lineage>
</organism>
<dbReference type="Pfam" id="PF00126">
    <property type="entry name" value="HTH_1"/>
    <property type="match status" value="1"/>
</dbReference>
<evidence type="ECO:0000256" key="3">
    <source>
        <dbReference type="ARBA" id="ARBA00023125"/>
    </source>
</evidence>
<dbReference type="SUPFAM" id="SSF53850">
    <property type="entry name" value="Periplasmic binding protein-like II"/>
    <property type="match status" value="1"/>
</dbReference>
<evidence type="ECO:0000313" key="6">
    <source>
        <dbReference type="EMBL" id="MFC3998781.1"/>
    </source>
</evidence>
<feature type="domain" description="HTH lysR-type" evidence="5">
    <location>
        <begin position="4"/>
        <end position="61"/>
    </location>
</feature>
<dbReference type="PANTHER" id="PTHR30346">
    <property type="entry name" value="TRANSCRIPTIONAL DUAL REGULATOR HCAR-RELATED"/>
    <property type="match status" value="1"/>
</dbReference>
<name>A0ABV8FRI1_9ACTN</name>
<dbReference type="InterPro" id="IPR036388">
    <property type="entry name" value="WH-like_DNA-bd_sf"/>
</dbReference>
<comment type="caution">
    <text evidence="6">The sequence shown here is derived from an EMBL/GenBank/DDBJ whole genome shotgun (WGS) entry which is preliminary data.</text>
</comment>
<dbReference type="Proteomes" id="UP001595847">
    <property type="component" value="Unassembled WGS sequence"/>
</dbReference>